<evidence type="ECO:0000256" key="2">
    <source>
        <dbReference type="ARBA" id="ARBA00004496"/>
    </source>
</evidence>
<evidence type="ECO:0000256" key="8">
    <source>
        <dbReference type="ARBA" id="ARBA00022827"/>
    </source>
</evidence>
<dbReference type="EC" id="1.14.13.225" evidence="4"/>
<feature type="compositionally biased region" description="Basic and acidic residues" evidence="18">
    <location>
        <begin position="793"/>
        <end position="813"/>
    </location>
</feature>
<dbReference type="EMBL" id="OU963871">
    <property type="protein sequence ID" value="CAH0383680.1"/>
    <property type="molecule type" value="Genomic_DNA"/>
</dbReference>
<sequence length="2371" mass="267091">MTAKKTSLINKGVILNDYSDTAKLLAPENVDKNALMEYAKEAADFSTNYKLPSLEFAVNHFGQPDVAMFDFTSMYAAVNASRVVEKKGHKLFMTLVGDSLLEPFWPTGSGCARGFLSSMDACWAVRNWGSGQMNPLEVLAERESIYRILGQTTPENLNRDFSSYTLDPHTRYPNLNTRAVLPVQVKNLYSTDEPANVETCLKAPSNSSHLEQPKKRRRKDSQVHPDTLLQWLKRQVVLLNDIHITDFTSSFKDGRALCGIIHRYRPDLIDFHSLRPQDVAKNNQLAFDILERELGIPPVMTGREMEECDVPDKLTMLSYLSQVYDLFRGEIPHIKHPKLEELNVSTREELTTSRFKSDTSVKASHVSLLAHLTNQQSPRSRPPETLKLPQKMHITSPTTNDTNTAQRRRKRRSGVVPGTVATRIQCFEAIQDVNNNPQAKNRANSAPNVEALKSRKRGSLEALKSRKRHSLGAVKSRRFSNCNKSLDTFVVSRKRTAVPRRSFGEMQTSKKRRTDEDRDPHFVSGAKKGAVVEDFDGRIKNIEAKLKGVSPATDKKPKDLLRAIGKIEKTDWNFKEIEKKIEESKWGKASKQQRVEKVPKWSRQQFVDKFSAVERKLLRKSKDDENAKKYAEIDLSLKKLTQKIKDGSTLEQGERGANKVSAMAAQLTKAVEPEKSVLQKSNSKSSLVVPAGSASELCHFCNKRVYLMERLSAEGRFFHRGCFRCEYCSITLRLGNYAFDRDGKFGNRFFCPQHFGMSGTQQKRAYRRKSEELRNLANKENILKSSNQPKTPEVAKLERDTLDRGGTPERIEFENLDPDAEEDGEAIPSEMDEDEWTDRNFGASTGDGEIGSSEELSDLSESEDDSEDDDQEGFAEALDVPLTADETRRLAEDWTRRYSNHKSGKSPGTTAKEEDGEDSESAHESDDSQGRYSTQEYDSEVRNRLTTAEKCRMQNDESETATEGEEELKARELRKQEVRVDIVERKGRAESESDTEVTTGDYTTDSSESESEEEQNSATEISTDSEFERDETTPTRHEIPDIIIGENVQVKEMKLSELSRPKLVNGNAVDKPIILHLNQSPMARPTPLGNFRRENYLLQKTASTEGIASKTSLELKKKYLLGSTDPSNAVRKSGSASSLDSRFKNFVDHISEQQKLLNPAPEPSPSMQAFLQGSEKLGVSPVGSPSLRTLKEPPTLADAKSYKHVCSLSNFITSSPIISDTNVTAKNELNERLSAAESDDSLNKAAQLIVANSPSVVCAINSVDIKETDEMVPKLESPIGEAIPDIHRSEPAIVDENMDSDSLFSDTSCSEEKAKDDSIHKFRKVEIHDSGSEQMPDSPKPKKSESEFKFQEPKLEEPNLIKESSMQNKVNVSIPDVCLHTVTLPPTPLTLAKPSEDLGKLSEVSRSTENLDVATNFSKIITVPSKTASSQVLKQVSNTSQLFSTEVGGSKDNISGRSSPASPVSACDESTAAALTETEFSDWARDEDVAVSDNIDDIEFRINPKNITFRRNQKARNKKHARGVAALIARTEEFDDDFSHVCGKVEVPVSHILSNIDNIEFMDTGEEESSLSDDRLKRNSGYVEFVNQTDDEDATTPVAVNPYVMLVESETNAQTPLREEVVEDDKSHRTETGTTTSEMTTVKQLSNEEKSLTDSTSLSSDIKSTFDSQDTSNKTYEEYVQRLQGKIFPFSNVRDSIDIRKSRRHKPQFKEPQPVPPKSVNARPATVTPVTIPDSNSTPSNSSSTPSSNSNTCSSPATKEFNSFNNLPIKSPSTSRKLEEISRERLKQKDLIHEMVMNKLIAEGKSPQERKARKSNRNSMSPSVGSTTSIENRETVSDLPIVSSPKRPDSLVITANVMRRHDDVRRHSVHQDKLTAFPAVTTPVEAKTVSAMNPLRRLNLRQQSMSSFRSPMSPKTKLPETPLTNPEAFSCPDIRKALFESGDTPLKGPMTTPRFNHEMLLRTAEQVRESARARVRLMSDSQLGLSPEEKLNALRQKFAARKMAQSESKGSLAARTLFTDEPKSNPTSINYDFLENDNKVMDGKDLKHRKDRERRKSIIQAVSDFFHKKSPSPSPSKTSEKVPNQSISNKFMKLRLHTLSREKSKSAEILDSEKRDKFSPPSELERSKSVSESEMRRRLIDGLAPPVPPLPLNYSLQPLNTTNRPSEESLSELDETTHCDENDISVSKKQSRLNRKLARQAHLKNLKRLRMAHEIQRQLEELEVKQRELEARGVEVEKMLRGEKCDAVMKEEPELLKEWFELMREGSELRRYEKELMVQAQEMELEDRHARLQQELRDSMAKDEASKTEEDVAKEGRILREMLEIVERRDSLIALMEADRQRYKEEDKDFEAQMLAKGLQLTSLKKREVYL</sequence>
<feature type="region of interest" description="Disordered" evidence="18">
    <location>
        <begin position="1698"/>
        <end position="1780"/>
    </location>
</feature>
<evidence type="ECO:0000256" key="3">
    <source>
        <dbReference type="ARBA" id="ARBA00008223"/>
    </source>
</evidence>
<dbReference type="GO" id="GO:0046872">
    <property type="term" value="F:metal ion binding"/>
    <property type="evidence" value="ECO:0007669"/>
    <property type="project" value="UniProtKB-KW"/>
</dbReference>
<evidence type="ECO:0000256" key="15">
    <source>
        <dbReference type="ARBA" id="ARBA00049522"/>
    </source>
</evidence>
<dbReference type="PANTHER" id="PTHR23167:SF54">
    <property type="entry name" value="[F-ACTIN]-MONOOXYGENASE MICAL"/>
    <property type="match status" value="1"/>
</dbReference>
<evidence type="ECO:0000313" key="23">
    <source>
        <dbReference type="Proteomes" id="UP001152759"/>
    </source>
</evidence>
<keyword evidence="9 16" id="KW-0862">Zinc</keyword>
<name>A0A9P0F0I5_BEMTA</name>
<evidence type="ECO:0000256" key="5">
    <source>
        <dbReference type="ARBA" id="ARBA00022490"/>
    </source>
</evidence>
<dbReference type="Proteomes" id="UP001152759">
    <property type="component" value="Chromosome 10"/>
</dbReference>
<dbReference type="Pfam" id="PF00412">
    <property type="entry name" value="LIM"/>
    <property type="match status" value="1"/>
</dbReference>
<feature type="compositionally biased region" description="Polar residues" evidence="18">
    <location>
        <begin position="1817"/>
        <end position="1830"/>
    </location>
</feature>
<dbReference type="InterPro" id="IPR036872">
    <property type="entry name" value="CH_dom_sf"/>
</dbReference>
<dbReference type="Pfam" id="PF00307">
    <property type="entry name" value="CH"/>
    <property type="match status" value="1"/>
</dbReference>
<dbReference type="PROSITE" id="PS00478">
    <property type="entry name" value="LIM_DOMAIN_1"/>
    <property type="match status" value="1"/>
</dbReference>
<dbReference type="GO" id="GO:0005737">
    <property type="term" value="C:cytoplasm"/>
    <property type="evidence" value="ECO:0007669"/>
    <property type="project" value="UniProtKB-SubCell"/>
</dbReference>
<dbReference type="InterPro" id="IPR001781">
    <property type="entry name" value="Znf_LIM"/>
</dbReference>
<feature type="region of interest" description="Disordered" evidence="18">
    <location>
        <begin position="1799"/>
        <end position="1846"/>
    </location>
</feature>
<evidence type="ECO:0000313" key="22">
    <source>
        <dbReference type="EMBL" id="CAH0383680.1"/>
    </source>
</evidence>
<evidence type="ECO:0000256" key="18">
    <source>
        <dbReference type="SAM" id="MobiDB-lite"/>
    </source>
</evidence>
<keyword evidence="6" id="KW-0285">Flavoprotein</keyword>
<feature type="compositionally biased region" description="Basic and acidic residues" evidence="18">
    <location>
        <begin position="967"/>
        <end position="991"/>
    </location>
</feature>
<evidence type="ECO:0000256" key="17">
    <source>
        <dbReference type="SAM" id="Coils"/>
    </source>
</evidence>
<evidence type="ECO:0000259" key="20">
    <source>
        <dbReference type="PROSITE" id="PS50023"/>
    </source>
</evidence>
<feature type="region of interest" description="Disordered" evidence="18">
    <location>
        <begin position="501"/>
        <end position="523"/>
    </location>
</feature>
<organism evidence="22 23">
    <name type="scientific">Bemisia tabaci</name>
    <name type="common">Sweetpotato whitefly</name>
    <name type="synonym">Aleurodes tabaci</name>
    <dbReference type="NCBI Taxonomy" id="7038"/>
    <lineage>
        <taxon>Eukaryota</taxon>
        <taxon>Metazoa</taxon>
        <taxon>Ecdysozoa</taxon>
        <taxon>Arthropoda</taxon>
        <taxon>Hexapoda</taxon>
        <taxon>Insecta</taxon>
        <taxon>Pterygota</taxon>
        <taxon>Neoptera</taxon>
        <taxon>Paraneoptera</taxon>
        <taxon>Hemiptera</taxon>
        <taxon>Sternorrhyncha</taxon>
        <taxon>Aleyrodoidea</taxon>
        <taxon>Aleyrodidae</taxon>
        <taxon>Aleyrodinae</taxon>
        <taxon>Bemisia</taxon>
    </lineage>
</organism>
<feature type="compositionally biased region" description="Polar residues" evidence="18">
    <location>
        <begin position="393"/>
        <end position="405"/>
    </location>
</feature>
<protein>
    <recommendedName>
        <fullName evidence="4">F-actin monooxygenase</fullName>
        <ecNumber evidence="4">1.14.13.225</ecNumber>
    </recommendedName>
</protein>
<comment type="catalytic activity">
    <reaction evidence="15">
        <text>L-methionyl-[F-actin] + NADPH + O2 + H(+) = L-methionyl-(R)-S-oxide-[F-actin] + NADP(+) + H2O</text>
        <dbReference type="Rhea" id="RHEA:51308"/>
        <dbReference type="Rhea" id="RHEA-COMP:12953"/>
        <dbReference type="Rhea" id="RHEA-COMP:12956"/>
        <dbReference type="ChEBI" id="CHEBI:15377"/>
        <dbReference type="ChEBI" id="CHEBI:15378"/>
        <dbReference type="ChEBI" id="CHEBI:15379"/>
        <dbReference type="ChEBI" id="CHEBI:16044"/>
        <dbReference type="ChEBI" id="CHEBI:45764"/>
        <dbReference type="ChEBI" id="CHEBI:57783"/>
        <dbReference type="ChEBI" id="CHEBI:58349"/>
        <dbReference type="EC" id="1.14.13.225"/>
    </reaction>
</comment>
<feature type="compositionally biased region" description="Acidic residues" evidence="18">
    <location>
        <begin position="814"/>
        <end position="836"/>
    </location>
</feature>
<dbReference type="Gene3D" id="2.10.110.10">
    <property type="entry name" value="Cysteine Rich Protein"/>
    <property type="match status" value="1"/>
</dbReference>
<gene>
    <name evidence="22" type="ORF">BEMITA_LOCUS3108</name>
</gene>
<feature type="compositionally biased region" description="Basic and acidic residues" evidence="18">
    <location>
        <begin position="1310"/>
        <end position="1331"/>
    </location>
</feature>
<evidence type="ECO:0000256" key="9">
    <source>
        <dbReference type="ARBA" id="ARBA00022833"/>
    </source>
</evidence>
<feature type="compositionally biased region" description="Polar residues" evidence="18">
    <location>
        <begin position="1760"/>
        <end position="1775"/>
    </location>
</feature>
<evidence type="ECO:0000256" key="11">
    <source>
        <dbReference type="ARBA" id="ARBA00023002"/>
    </source>
</evidence>
<evidence type="ECO:0000256" key="7">
    <source>
        <dbReference type="ARBA" id="ARBA00022723"/>
    </source>
</evidence>
<feature type="region of interest" description="Disordered" evidence="18">
    <location>
        <begin position="2152"/>
        <end position="2177"/>
    </location>
</feature>
<dbReference type="PANTHER" id="PTHR23167">
    <property type="entry name" value="CALPONIN HOMOLOGY DOMAIN-CONTAINING PROTEIN DDB_G0272472-RELATED"/>
    <property type="match status" value="1"/>
</dbReference>
<dbReference type="PROSITE" id="PS50023">
    <property type="entry name" value="LIM_DOMAIN_2"/>
    <property type="match status" value="1"/>
</dbReference>
<feature type="compositionally biased region" description="Acidic residues" evidence="18">
    <location>
        <begin position="855"/>
        <end position="873"/>
    </location>
</feature>
<feature type="compositionally biased region" description="Basic and acidic residues" evidence="18">
    <location>
        <begin position="2099"/>
        <end position="2136"/>
    </location>
</feature>
<feature type="compositionally biased region" description="Basic and acidic residues" evidence="18">
    <location>
        <begin position="1339"/>
        <end position="1358"/>
    </location>
</feature>
<feature type="coiled-coil region" evidence="17">
    <location>
        <begin position="2212"/>
        <end position="2239"/>
    </location>
</feature>
<feature type="region of interest" description="Disordered" evidence="18">
    <location>
        <begin position="1905"/>
        <end position="1929"/>
    </location>
</feature>
<feature type="domain" description="LIM zinc-binding" evidence="20">
    <location>
        <begin position="696"/>
        <end position="761"/>
    </location>
</feature>
<keyword evidence="17" id="KW-0175">Coiled coil</keyword>
<comment type="similarity">
    <text evidence="3">Belongs to the Mical family.</text>
</comment>
<evidence type="ECO:0000259" key="19">
    <source>
        <dbReference type="PROSITE" id="PS50021"/>
    </source>
</evidence>
<keyword evidence="7 16" id="KW-0479">Metal-binding</keyword>
<keyword evidence="23" id="KW-1185">Reference proteome</keyword>
<feature type="domain" description="BMERB" evidence="21">
    <location>
        <begin position="2202"/>
        <end position="2352"/>
    </location>
</feature>
<feature type="compositionally biased region" description="Acidic residues" evidence="18">
    <location>
        <begin position="956"/>
        <end position="966"/>
    </location>
</feature>
<evidence type="ECO:0000256" key="12">
    <source>
        <dbReference type="ARBA" id="ARBA00023033"/>
    </source>
</evidence>
<evidence type="ECO:0000256" key="1">
    <source>
        <dbReference type="ARBA" id="ARBA00001974"/>
    </source>
</evidence>
<keyword evidence="14" id="KW-0009">Actin-binding</keyword>
<dbReference type="GO" id="GO:0003779">
    <property type="term" value="F:actin binding"/>
    <property type="evidence" value="ECO:0007669"/>
    <property type="project" value="UniProtKB-KW"/>
</dbReference>
<dbReference type="SMART" id="SM00132">
    <property type="entry name" value="LIM"/>
    <property type="match status" value="1"/>
</dbReference>
<dbReference type="SUPFAM" id="SSF57716">
    <property type="entry name" value="Glucocorticoid receptor-like (DNA-binding domain)"/>
    <property type="match status" value="1"/>
</dbReference>
<feature type="domain" description="Calponin-homology (CH)" evidence="19">
    <location>
        <begin position="222"/>
        <end position="325"/>
    </location>
</feature>
<feature type="compositionally biased region" description="Polar residues" evidence="18">
    <location>
        <begin position="996"/>
        <end position="1005"/>
    </location>
</feature>
<dbReference type="CDD" id="cd22198">
    <property type="entry name" value="CH_MICAL_EHBP-like"/>
    <property type="match status" value="1"/>
</dbReference>
<feature type="region of interest" description="Disordered" evidence="18">
    <location>
        <begin position="1299"/>
        <end position="1358"/>
    </location>
</feature>
<proteinExistence type="inferred from homology"/>
<feature type="compositionally biased region" description="Low complexity" evidence="18">
    <location>
        <begin position="1632"/>
        <end position="1641"/>
    </location>
</feature>
<feature type="region of interest" description="Disordered" evidence="18">
    <location>
        <begin position="783"/>
        <end position="1038"/>
    </location>
</feature>
<dbReference type="SMART" id="SM00033">
    <property type="entry name" value="CH"/>
    <property type="match status" value="1"/>
</dbReference>
<feature type="region of interest" description="Disordered" evidence="18">
    <location>
        <begin position="1612"/>
        <end position="1672"/>
    </location>
</feature>
<feature type="region of interest" description="Disordered" evidence="18">
    <location>
        <begin position="2062"/>
        <end position="2136"/>
    </location>
</feature>
<evidence type="ECO:0000256" key="6">
    <source>
        <dbReference type="ARBA" id="ARBA00022630"/>
    </source>
</evidence>
<evidence type="ECO:0000259" key="21">
    <source>
        <dbReference type="PROSITE" id="PS51848"/>
    </source>
</evidence>
<dbReference type="InterPro" id="IPR050540">
    <property type="entry name" value="F-actin_Monoox_Mical"/>
</dbReference>
<feature type="region of interest" description="Disordered" evidence="18">
    <location>
        <begin position="202"/>
        <end position="222"/>
    </location>
</feature>
<comment type="cofactor">
    <cofactor evidence="1">
        <name>FAD</name>
        <dbReference type="ChEBI" id="CHEBI:57692"/>
    </cofactor>
</comment>
<dbReference type="PROSITE" id="PS51848">
    <property type="entry name" value="BMERB"/>
    <property type="match status" value="1"/>
</dbReference>
<feature type="compositionally biased region" description="Low complexity" evidence="18">
    <location>
        <begin position="1653"/>
        <end position="1663"/>
    </location>
</feature>
<evidence type="ECO:0000256" key="4">
    <source>
        <dbReference type="ARBA" id="ARBA00012709"/>
    </source>
</evidence>
<evidence type="ECO:0000256" key="13">
    <source>
        <dbReference type="ARBA" id="ARBA00023038"/>
    </source>
</evidence>
<evidence type="ECO:0000256" key="16">
    <source>
        <dbReference type="PROSITE-ProRule" id="PRU00125"/>
    </source>
</evidence>
<dbReference type="Gene3D" id="1.10.418.10">
    <property type="entry name" value="Calponin-like domain"/>
    <property type="match status" value="1"/>
</dbReference>
<keyword evidence="5" id="KW-0963">Cytoplasm</keyword>
<evidence type="ECO:0000256" key="10">
    <source>
        <dbReference type="ARBA" id="ARBA00022857"/>
    </source>
</evidence>
<feature type="compositionally biased region" description="Basic and acidic residues" evidence="18">
    <location>
        <begin position="1617"/>
        <end position="1631"/>
    </location>
</feature>
<dbReference type="Pfam" id="PF25413">
    <property type="entry name" value="Rossman_Mical"/>
    <property type="match status" value="1"/>
</dbReference>
<dbReference type="PROSITE" id="PS50021">
    <property type="entry name" value="CH"/>
    <property type="match status" value="1"/>
</dbReference>
<evidence type="ECO:0000256" key="14">
    <source>
        <dbReference type="ARBA" id="ARBA00023203"/>
    </source>
</evidence>
<dbReference type="Gene3D" id="3.50.50.60">
    <property type="entry name" value="FAD/NAD(P)-binding domain"/>
    <property type="match status" value="1"/>
</dbReference>
<keyword evidence="12" id="KW-0503">Monooxygenase</keyword>
<feature type="compositionally biased region" description="Basic and acidic residues" evidence="18">
    <location>
        <begin position="920"/>
        <end position="929"/>
    </location>
</feature>
<dbReference type="InterPro" id="IPR057494">
    <property type="entry name" value="Rossman_Mical"/>
</dbReference>
<dbReference type="InterPro" id="IPR001715">
    <property type="entry name" value="CH_dom"/>
</dbReference>
<dbReference type="GO" id="GO:0120501">
    <property type="term" value="F:F-actin monooxygenase activity"/>
    <property type="evidence" value="ECO:0007669"/>
    <property type="project" value="UniProtKB-EC"/>
</dbReference>
<accession>A0A9P0F0I5</accession>
<feature type="compositionally biased region" description="Low complexity" evidence="18">
    <location>
        <begin position="1735"/>
        <end position="1756"/>
    </location>
</feature>
<keyword evidence="13 16" id="KW-0440">LIM domain</keyword>
<dbReference type="InterPro" id="IPR036188">
    <property type="entry name" value="FAD/NAD-bd_sf"/>
</dbReference>
<feature type="compositionally biased region" description="Basic and acidic residues" evidence="18">
    <location>
        <begin position="939"/>
        <end position="955"/>
    </location>
</feature>
<dbReference type="CDD" id="cd09439">
    <property type="entry name" value="LIM_Mical"/>
    <property type="match status" value="1"/>
</dbReference>
<keyword evidence="8" id="KW-0274">FAD</keyword>
<comment type="subcellular location">
    <subcellularLocation>
        <location evidence="2">Cytoplasm</location>
    </subcellularLocation>
</comment>
<reference evidence="22" key="1">
    <citation type="submission" date="2021-12" db="EMBL/GenBank/DDBJ databases">
        <authorList>
            <person name="King R."/>
        </authorList>
    </citation>
    <scope>NUCLEOTIDE SEQUENCE</scope>
</reference>
<feature type="compositionally biased region" description="Polar residues" evidence="18">
    <location>
        <begin position="2154"/>
        <end position="2164"/>
    </location>
</feature>
<keyword evidence="11" id="KW-0560">Oxidoreductase</keyword>
<feature type="region of interest" description="Disordered" evidence="18">
    <location>
        <begin position="2005"/>
        <end position="2031"/>
    </location>
</feature>
<dbReference type="SMART" id="SM01203">
    <property type="entry name" value="DUF3585"/>
    <property type="match status" value="1"/>
</dbReference>
<dbReference type="InterPro" id="IPR022735">
    <property type="entry name" value="bMERB_dom"/>
</dbReference>
<dbReference type="SUPFAM" id="SSF47576">
    <property type="entry name" value="Calponin-homology domain, CH-domain"/>
    <property type="match status" value="1"/>
</dbReference>
<dbReference type="Pfam" id="PF12130">
    <property type="entry name" value="bMERB_dom"/>
    <property type="match status" value="1"/>
</dbReference>
<keyword evidence="10" id="KW-0521">NADP</keyword>
<feature type="region of interest" description="Disordered" evidence="18">
    <location>
        <begin position="373"/>
        <end position="416"/>
    </location>
</feature>
<feature type="compositionally biased region" description="Basic and acidic residues" evidence="18">
    <location>
        <begin position="885"/>
        <end position="896"/>
    </location>
</feature>